<dbReference type="GO" id="GO:0006508">
    <property type="term" value="P:proteolysis"/>
    <property type="evidence" value="ECO:0007669"/>
    <property type="project" value="UniProtKB-KW"/>
</dbReference>
<name>A0A923LH08_9FIRM</name>
<evidence type="ECO:0000256" key="4">
    <source>
        <dbReference type="ARBA" id="ARBA00022825"/>
    </source>
</evidence>
<dbReference type="SUPFAM" id="SSF52743">
    <property type="entry name" value="Subtilisin-like"/>
    <property type="match status" value="1"/>
</dbReference>
<dbReference type="InterPro" id="IPR015500">
    <property type="entry name" value="Peptidase_S8_subtilisin-rel"/>
</dbReference>
<evidence type="ECO:0000256" key="1">
    <source>
        <dbReference type="ARBA" id="ARBA00011073"/>
    </source>
</evidence>
<sequence length="305" mass="32573">MRWVKESIGYWCEDTVSGKFTGQGVCAAVLDTGIALHPDFDSRILEFKNFTGNKQEIHDDSGHGTHVSGILAGSGKQSGGNYAGMAPHTGLLIGKVLDKEGNGAVHTVLDGIEWIFQMKEKYPIRIVNISVGTQPDLEERQKTLLLEAVEDLWNEGMVVVVSAGNYGPGAGTVAVPGNSPKVITVGVPDNVEAFAKALPVQSKGKLKNYSGRGPTDTCVVKPDVLAPGTGIISCNSRFKNRREGFYTMKSGTSMATPVVSGAIACLLSKEPDMTNVEVKLKLRASCTEQDQKLGWGMLHVGKLLS</sequence>
<gene>
    <name evidence="9" type="ORF">H8S37_06530</name>
</gene>
<dbReference type="EMBL" id="JACOPF010000001">
    <property type="protein sequence ID" value="MBC5688585.1"/>
    <property type="molecule type" value="Genomic_DNA"/>
</dbReference>
<feature type="active site" description="Charge relay system" evidence="5 6">
    <location>
        <position position="31"/>
    </location>
</feature>
<keyword evidence="2 6" id="KW-0645">Protease</keyword>
<dbReference type="InterPro" id="IPR036852">
    <property type="entry name" value="Peptidase_S8/S53_dom_sf"/>
</dbReference>
<evidence type="ECO:0000259" key="8">
    <source>
        <dbReference type="Pfam" id="PF00082"/>
    </source>
</evidence>
<protein>
    <submittedName>
        <fullName evidence="9">S8 family peptidase</fullName>
    </submittedName>
</protein>
<evidence type="ECO:0000313" key="10">
    <source>
        <dbReference type="Proteomes" id="UP000652477"/>
    </source>
</evidence>
<proteinExistence type="inferred from homology"/>
<reference evidence="9" key="1">
    <citation type="submission" date="2020-08" db="EMBL/GenBank/DDBJ databases">
        <title>Genome public.</title>
        <authorList>
            <person name="Liu C."/>
            <person name="Sun Q."/>
        </authorList>
    </citation>
    <scope>NUCLEOTIDE SEQUENCE</scope>
    <source>
        <strain evidence="9">NSJ-55</strain>
    </source>
</reference>
<dbReference type="InterPro" id="IPR000209">
    <property type="entry name" value="Peptidase_S8/S53_dom"/>
</dbReference>
<dbReference type="Proteomes" id="UP000652477">
    <property type="component" value="Unassembled WGS sequence"/>
</dbReference>
<feature type="active site" description="Charge relay system" evidence="5 6">
    <location>
        <position position="63"/>
    </location>
</feature>
<dbReference type="GO" id="GO:0004252">
    <property type="term" value="F:serine-type endopeptidase activity"/>
    <property type="evidence" value="ECO:0007669"/>
    <property type="project" value="UniProtKB-UniRule"/>
</dbReference>
<comment type="caution">
    <text evidence="9">The sequence shown here is derived from an EMBL/GenBank/DDBJ whole genome shotgun (WGS) entry which is preliminary data.</text>
</comment>
<dbReference type="AlphaFoldDB" id="A0A923LH08"/>
<dbReference type="PROSITE" id="PS51892">
    <property type="entry name" value="SUBTILASE"/>
    <property type="match status" value="1"/>
</dbReference>
<evidence type="ECO:0000256" key="2">
    <source>
        <dbReference type="ARBA" id="ARBA00022670"/>
    </source>
</evidence>
<keyword evidence="4 6" id="KW-0720">Serine protease</keyword>
<feature type="active site" description="Charge relay system" evidence="5 6">
    <location>
        <position position="253"/>
    </location>
</feature>
<dbReference type="RefSeq" id="WP_186875192.1">
    <property type="nucleotide sequence ID" value="NZ_JACOPF010000001.1"/>
</dbReference>
<feature type="domain" description="Peptidase S8/S53" evidence="8">
    <location>
        <begin position="22"/>
        <end position="296"/>
    </location>
</feature>
<dbReference type="InterPro" id="IPR023828">
    <property type="entry name" value="Peptidase_S8_Ser-AS"/>
</dbReference>
<evidence type="ECO:0000256" key="3">
    <source>
        <dbReference type="ARBA" id="ARBA00022801"/>
    </source>
</evidence>
<evidence type="ECO:0000256" key="7">
    <source>
        <dbReference type="RuleBase" id="RU003355"/>
    </source>
</evidence>
<dbReference type="InterPro" id="IPR050131">
    <property type="entry name" value="Peptidase_S8_subtilisin-like"/>
</dbReference>
<dbReference type="InterPro" id="IPR022398">
    <property type="entry name" value="Peptidase_S8_His-AS"/>
</dbReference>
<evidence type="ECO:0000313" key="9">
    <source>
        <dbReference type="EMBL" id="MBC5688585.1"/>
    </source>
</evidence>
<organism evidence="9 10">
    <name type="scientific">Mediterraneibacter hominis</name>
    <dbReference type="NCBI Taxonomy" id="2763054"/>
    <lineage>
        <taxon>Bacteria</taxon>
        <taxon>Bacillati</taxon>
        <taxon>Bacillota</taxon>
        <taxon>Clostridia</taxon>
        <taxon>Lachnospirales</taxon>
        <taxon>Lachnospiraceae</taxon>
        <taxon>Mediterraneibacter</taxon>
    </lineage>
</organism>
<evidence type="ECO:0000256" key="5">
    <source>
        <dbReference type="PIRSR" id="PIRSR615500-1"/>
    </source>
</evidence>
<keyword evidence="3 6" id="KW-0378">Hydrolase</keyword>
<dbReference type="PROSITE" id="PS00136">
    <property type="entry name" value="SUBTILASE_ASP"/>
    <property type="match status" value="1"/>
</dbReference>
<dbReference type="PRINTS" id="PR00723">
    <property type="entry name" value="SUBTILISIN"/>
</dbReference>
<dbReference type="PANTHER" id="PTHR43806:SF65">
    <property type="entry name" value="SERINE PROTEASE APRX"/>
    <property type="match status" value="1"/>
</dbReference>
<dbReference type="CDD" id="cd07487">
    <property type="entry name" value="Peptidases_S8_1"/>
    <property type="match status" value="1"/>
</dbReference>
<keyword evidence="10" id="KW-1185">Reference proteome</keyword>
<dbReference type="PANTHER" id="PTHR43806">
    <property type="entry name" value="PEPTIDASE S8"/>
    <property type="match status" value="1"/>
</dbReference>
<dbReference type="Gene3D" id="3.40.50.200">
    <property type="entry name" value="Peptidase S8/S53 domain"/>
    <property type="match status" value="1"/>
</dbReference>
<dbReference type="PROSITE" id="PS00137">
    <property type="entry name" value="SUBTILASE_HIS"/>
    <property type="match status" value="1"/>
</dbReference>
<dbReference type="Pfam" id="PF00082">
    <property type="entry name" value="Peptidase_S8"/>
    <property type="match status" value="1"/>
</dbReference>
<dbReference type="InterPro" id="IPR023827">
    <property type="entry name" value="Peptidase_S8_Asp-AS"/>
</dbReference>
<accession>A0A923LH08</accession>
<evidence type="ECO:0000256" key="6">
    <source>
        <dbReference type="PROSITE-ProRule" id="PRU01240"/>
    </source>
</evidence>
<dbReference type="PROSITE" id="PS00138">
    <property type="entry name" value="SUBTILASE_SER"/>
    <property type="match status" value="1"/>
</dbReference>
<comment type="similarity">
    <text evidence="1 6 7">Belongs to the peptidase S8 family.</text>
</comment>